<dbReference type="PRINTS" id="PR00131">
    <property type="entry name" value="GLHYDRLASE1"/>
</dbReference>
<dbReference type="Pfam" id="PF00232">
    <property type="entry name" value="Glyco_hydro_1"/>
    <property type="match status" value="2"/>
</dbReference>
<dbReference type="RefSeq" id="WP_021235699.1">
    <property type="nucleotide sequence ID" value="NZ_ATHL01000136.1"/>
</dbReference>
<evidence type="ECO:0000313" key="6">
    <source>
        <dbReference type="EMBL" id="EQB09224.1"/>
    </source>
</evidence>
<dbReference type="SUPFAM" id="SSF51445">
    <property type="entry name" value="(Trans)glycosidases"/>
    <property type="match status" value="1"/>
</dbReference>
<accession>T0IHV3</accession>
<organism evidence="6 7">
    <name type="scientific">Novosphingobium lindaniclasticum LE124</name>
    <dbReference type="NCBI Taxonomy" id="1096930"/>
    <lineage>
        <taxon>Bacteria</taxon>
        <taxon>Pseudomonadati</taxon>
        <taxon>Pseudomonadota</taxon>
        <taxon>Alphaproteobacteria</taxon>
        <taxon>Sphingomonadales</taxon>
        <taxon>Sphingomonadaceae</taxon>
        <taxon>Novosphingobium</taxon>
    </lineage>
</organism>
<dbReference type="InterPro" id="IPR017853">
    <property type="entry name" value="GH"/>
</dbReference>
<dbReference type="AlphaFoldDB" id="T0IHV3"/>
<dbReference type="PANTHER" id="PTHR10353:SF36">
    <property type="entry name" value="LP05116P"/>
    <property type="match status" value="1"/>
</dbReference>
<evidence type="ECO:0000256" key="1">
    <source>
        <dbReference type="ARBA" id="ARBA00010838"/>
    </source>
</evidence>
<sequence length="442" mass="47623">MIDRRTLLAAASAAAATATTPALARRARPADPRFPAGFLWGAATAAHQVEGNNVNSDVWAMEHTRPTVYMEPSGDAANSLALWPVDLDLVKGLGLNTYRFSLEWARIEPAKGQFSIAMLDHYKAMIEGCGERGLRPMVTFNHFTTPAWFAAQGGWSTAEAPALFARYCDRAARHLASGISHALTLNEPNLSGLLDVVLPGDIGPRLLGADKTMQEAAAREHGVARFLPGNPLYVADPQTVQANLLAGHKAGCEAIKAVRADLPVGVSLAVIDDQAAGRNSLRDEMRAKLYRPWLEAARGNDFVGVQNYERAVWNDKGRLPAPEGAETNDAGSEVYPASLAGAVRHAHAVSGVPVMVTEHGINSADDTKRARLIPAALAELKRAMEDGVPVLGYMHWSLVDNFEWVFGYKPQFGLHTLDRTTFQRTAKPSAAVLGGIARRNSL</sequence>
<dbReference type="PANTHER" id="PTHR10353">
    <property type="entry name" value="GLYCOSYL HYDROLASE"/>
    <property type="match status" value="1"/>
</dbReference>
<feature type="signal peptide" evidence="5">
    <location>
        <begin position="1"/>
        <end position="24"/>
    </location>
</feature>
<evidence type="ECO:0000256" key="5">
    <source>
        <dbReference type="SAM" id="SignalP"/>
    </source>
</evidence>
<evidence type="ECO:0000313" key="7">
    <source>
        <dbReference type="Proteomes" id="UP000015527"/>
    </source>
</evidence>
<evidence type="ECO:0000256" key="2">
    <source>
        <dbReference type="ARBA" id="ARBA00022801"/>
    </source>
</evidence>
<dbReference type="GO" id="GO:0016052">
    <property type="term" value="P:carbohydrate catabolic process"/>
    <property type="evidence" value="ECO:0007669"/>
    <property type="project" value="TreeGrafter"/>
</dbReference>
<proteinExistence type="inferred from homology"/>
<evidence type="ECO:0000256" key="4">
    <source>
        <dbReference type="RuleBase" id="RU003690"/>
    </source>
</evidence>
<keyword evidence="2" id="KW-0378">Hydrolase</keyword>
<comment type="similarity">
    <text evidence="1 4">Belongs to the glycosyl hydrolase 1 family.</text>
</comment>
<dbReference type="Gene3D" id="3.20.20.80">
    <property type="entry name" value="Glycosidases"/>
    <property type="match status" value="1"/>
</dbReference>
<keyword evidence="3" id="KW-0326">Glycosidase</keyword>
<dbReference type="eggNOG" id="COG2723">
    <property type="taxonomic scope" value="Bacteria"/>
</dbReference>
<dbReference type="PATRIC" id="fig|1096930.3.peg.3943"/>
<feature type="chain" id="PRO_5004564717" description="Beta-glucosidase" evidence="5">
    <location>
        <begin position="25"/>
        <end position="442"/>
    </location>
</feature>
<comment type="caution">
    <text evidence="6">The sequence shown here is derived from an EMBL/GenBank/DDBJ whole genome shotgun (WGS) entry which is preliminary data.</text>
</comment>
<evidence type="ECO:0000256" key="3">
    <source>
        <dbReference type="ARBA" id="ARBA00023295"/>
    </source>
</evidence>
<dbReference type="PROSITE" id="PS51318">
    <property type="entry name" value="TAT"/>
    <property type="match status" value="1"/>
</dbReference>
<keyword evidence="7" id="KW-1185">Reference proteome</keyword>
<evidence type="ECO:0008006" key="8">
    <source>
        <dbReference type="Google" id="ProtNLM"/>
    </source>
</evidence>
<dbReference type="GO" id="GO:0008422">
    <property type="term" value="F:beta-glucosidase activity"/>
    <property type="evidence" value="ECO:0007669"/>
    <property type="project" value="TreeGrafter"/>
</dbReference>
<dbReference type="GO" id="GO:0005829">
    <property type="term" value="C:cytosol"/>
    <property type="evidence" value="ECO:0007669"/>
    <property type="project" value="TreeGrafter"/>
</dbReference>
<gene>
    <name evidence="6" type="ORF">L284_20065</name>
</gene>
<name>T0IHV3_9SPHN</name>
<reference evidence="6 7" key="1">
    <citation type="journal article" date="2013" name="Genome Announc.">
        <title>Genome Sequence of Novosphingobium lindaniclasticum LE124T, Isolated from a Hexachlorocyclohexane Dumpsite.</title>
        <authorList>
            <person name="Saxena A."/>
            <person name="Nayyar N."/>
            <person name="Sangwan N."/>
            <person name="Kumari R."/>
            <person name="Khurana J.P."/>
            <person name="Lal R."/>
        </authorList>
    </citation>
    <scope>NUCLEOTIDE SEQUENCE [LARGE SCALE GENOMIC DNA]</scope>
    <source>
        <strain evidence="6 7">LE124</strain>
    </source>
</reference>
<protein>
    <recommendedName>
        <fullName evidence="8">Beta-glucosidase</fullName>
    </recommendedName>
</protein>
<dbReference type="InterPro" id="IPR001360">
    <property type="entry name" value="Glyco_hydro_1"/>
</dbReference>
<keyword evidence="5" id="KW-0732">Signal</keyword>
<dbReference type="OrthoDB" id="9765195at2"/>
<dbReference type="EMBL" id="ATHL01000136">
    <property type="protein sequence ID" value="EQB09224.1"/>
    <property type="molecule type" value="Genomic_DNA"/>
</dbReference>
<dbReference type="Proteomes" id="UP000015527">
    <property type="component" value="Unassembled WGS sequence"/>
</dbReference>
<dbReference type="InterPro" id="IPR006311">
    <property type="entry name" value="TAT_signal"/>
</dbReference>